<reference evidence="5" key="1">
    <citation type="submission" date="2025-08" db="UniProtKB">
        <authorList>
            <consortium name="RefSeq"/>
        </authorList>
    </citation>
    <scope>IDENTIFICATION</scope>
</reference>
<keyword evidence="4" id="KW-1185">Reference proteome</keyword>
<gene>
    <name evidence="5" type="primary">LOC100196999</name>
</gene>
<feature type="compositionally biased region" description="Basic and acidic residues" evidence="2">
    <location>
        <begin position="1"/>
        <end position="16"/>
    </location>
</feature>
<dbReference type="Proteomes" id="UP001652625">
    <property type="component" value="Chromosome 15"/>
</dbReference>
<accession>A0ABM4DNR6</accession>
<evidence type="ECO:0000313" key="5">
    <source>
        <dbReference type="RefSeq" id="XP_065676206.1"/>
    </source>
</evidence>
<proteinExistence type="inferred from homology"/>
<evidence type="ECO:0000256" key="2">
    <source>
        <dbReference type="SAM" id="MobiDB-lite"/>
    </source>
</evidence>
<dbReference type="InterPro" id="IPR022772">
    <property type="entry name" value="VHL_tumour_suppress_b/a_dom"/>
</dbReference>
<protein>
    <submittedName>
        <fullName evidence="5">Uncharacterized protein LOC100196999 isoform X2</fullName>
    </submittedName>
</protein>
<feature type="region of interest" description="Disordered" evidence="2">
    <location>
        <begin position="1"/>
        <end position="40"/>
    </location>
</feature>
<evidence type="ECO:0000313" key="4">
    <source>
        <dbReference type="Proteomes" id="UP001652625"/>
    </source>
</evidence>
<sequence length="240" mass="27362">MAPSELSEKDLTRCKSPDSGSDGDDKYALQEDKKKSQPQGEIRAGLRSLFSDKPVRVKFVNLTGKEVQLYWINYVGECEKAFKLLDGKCDVIDTFETHPWIAANARNKKVHHAFTIGNNLVYYPILGPNGGKFAVAEIRKAPEKLAELASNPNGVEVTVKFINRTSCRAFLEIIKEDGERELKHTLKAGETFTTVTQEKTYWISVMDKETDEGLLLNYGWYYSPMKTRMKKERCYITDYI</sequence>
<dbReference type="SUPFAM" id="SSF49468">
    <property type="entry name" value="VHL"/>
    <property type="match status" value="1"/>
</dbReference>
<dbReference type="InterPro" id="IPR024053">
    <property type="entry name" value="VHL_beta_dom"/>
</dbReference>
<dbReference type="GeneID" id="100196999"/>
<feature type="domain" description="von Hippel-Lindau disease tumour suppressor beta" evidence="3">
    <location>
        <begin position="46"/>
        <end position="107"/>
    </location>
</feature>
<evidence type="ECO:0000259" key="3">
    <source>
        <dbReference type="Pfam" id="PF01847"/>
    </source>
</evidence>
<dbReference type="Gene3D" id="2.60.40.780">
    <property type="entry name" value="von Hippel-Lindau disease tumour suppressor, beta domain"/>
    <property type="match status" value="2"/>
</dbReference>
<dbReference type="InterPro" id="IPR036208">
    <property type="entry name" value="VHL_sf"/>
</dbReference>
<evidence type="ECO:0000256" key="1">
    <source>
        <dbReference type="ARBA" id="ARBA00010057"/>
    </source>
</evidence>
<comment type="similarity">
    <text evidence="1">Belongs to the VHL family.</text>
</comment>
<dbReference type="CDD" id="cd05468">
    <property type="entry name" value="pVHL"/>
    <property type="match status" value="1"/>
</dbReference>
<name>A0ABM4DNR6_HYDVU</name>
<organism evidence="4 5">
    <name type="scientific">Hydra vulgaris</name>
    <name type="common">Hydra</name>
    <name type="synonym">Hydra attenuata</name>
    <dbReference type="NCBI Taxonomy" id="6087"/>
    <lineage>
        <taxon>Eukaryota</taxon>
        <taxon>Metazoa</taxon>
        <taxon>Cnidaria</taxon>
        <taxon>Hydrozoa</taxon>
        <taxon>Hydroidolina</taxon>
        <taxon>Anthoathecata</taxon>
        <taxon>Aplanulata</taxon>
        <taxon>Hydridae</taxon>
        <taxon>Hydra</taxon>
    </lineage>
</organism>
<dbReference type="Pfam" id="PF01847">
    <property type="entry name" value="VHL"/>
    <property type="match status" value="1"/>
</dbReference>
<dbReference type="InterPro" id="IPR037140">
    <property type="entry name" value="VHL_beta_dom_sf"/>
</dbReference>
<dbReference type="RefSeq" id="XP_065676206.1">
    <property type="nucleotide sequence ID" value="XM_065820134.1"/>
</dbReference>
<feature type="compositionally biased region" description="Basic and acidic residues" evidence="2">
    <location>
        <begin position="23"/>
        <end position="35"/>
    </location>
</feature>